<sequence length="131" mass="14240">MSDIGTRLKQQRKRLGLSQRELGHFGGVAANAQGRYESGERVPKADYLAAVSNAGVDVLYVLIGRRTGGAELDSIIQRMSSAGFASDDIFVDVQHAVRHLVTTIEELSQAYDTVNRKSRIGPVDIPVTAEQ</sequence>
<evidence type="ECO:0000313" key="2">
    <source>
        <dbReference type="EMBL" id="KPY33488.1"/>
    </source>
</evidence>
<reference evidence="2 3" key="1">
    <citation type="submission" date="2015-09" db="EMBL/GenBank/DDBJ databases">
        <title>Genome announcement of multiple Pseudomonas syringae strains.</title>
        <authorList>
            <person name="Thakur S."/>
            <person name="Wang P.W."/>
            <person name="Gong Y."/>
            <person name="Weir B.S."/>
            <person name="Guttman D.S."/>
        </authorList>
    </citation>
    <scope>NUCLEOTIDE SEQUENCE [LARGE SCALE GENOMIC DNA]</scope>
    <source>
        <strain evidence="2 3">ICMP3956</strain>
    </source>
</reference>
<dbReference type="Proteomes" id="UP000050562">
    <property type="component" value="Unassembled WGS sequence"/>
</dbReference>
<protein>
    <submittedName>
        <fullName evidence="2">DNA-binding protein</fullName>
    </submittedName>
</protein>
<feature type="domain" description="HTH cro/C1-type" evidence="1">
    <location>
        <begin position="8"/>
        <end position="61"/>
    </location>
</feature>
<dbReference type="AlphaFoldDB" id="A0A0N8SJW0"/>
<dbReference type="PROSITE" id="PS50943">
    <property type="entry name" value="HTH_CROC1"/>
    <property type="match status" value="1"/>
</dbReference>
<dbReference type="InterPro" id="IPR001387">
    <property type="entry name" value="Cro/C1-type_HTH"/>
</dbReference>
<dbReference type="Gene3D" id="1.10.260.40">
    <property type="entry name" value="lambda repressor-like DNA-binding domains"/>
    <property type="match status" value="1"/>
</dbReference>
<organism evidence="2 3">
    <name type="scientific">Pseudomonas syringae pv. primulae</name>
    <dbReference type="NCBI Taxonomy" id="251707"/>
    <lineage>
        <taxon>Bacteria</taxon>
        <taxon>Pseudomonadati</taxon>
        <taxon>Pseudomonadota</taxon>
        <taxon>Gammaproteobacteria</taxon>
        <taxon>Pseudomonadales</taxon>
        <taxon>Pseudomonadaceae</taxon>
        <taxon>Pseudomonas</taxon>
    </lineage>
</organism>
<dbReference type="SMART" id="SM00530">
    <property type="entry name" value="HTH_XRE"/>
    <property type="match status" value="1"/>
</dbReference>
<name>A0A0N8SJW0_9PSED</name>
<accession>A0A0N8SJW0</accession>
<dbReference type="SUPFAM" id="SSF47413">
    <property type="entry name" value="lambda repressor-like DNA-binding domains"/>
    <property type="match status" value="1"/>
</dbReference>
<dbReference type="GO" id="GO:0003677">
    <property type="term" value="F:DNA binding"/>
    <property type="evidence" value="ECO:0007669"/>
    <property type="project" value="UniProtKB-KW"/>
</dbReference>
<evidence type="ECO:0000313" key="3">
    <source>
        <dbReference type="Proteomes" id="UP000050562"/>
    </source>
</evidence>
<comment type="caution">
    <text evidence="2">The sequence shown here is derived from an EMBL/GenBank/DDBJ whole genome shotgun (WGS) entry which is preliminary data.</text>
</comment>
<dbReference type="InterPro" id="IPR010982">
    <property type="entry name" value="Lambda_DNA-bd_dom_sf"/>
</dbReference>
<keyword evidence="2" id="KW-0238">DNA-binding</keyword>
<dbReference type="RefSeq" id="WP_057410177.1">
    <property type="nucleotide sequence ID" value="NZ_LJRC01000208.1"/>
</dbReference>
<dbReference type="EMBL" id="LJRC01000208">
    <property type="protein sequence ID" value="KPY33488.1"/>
    <property type="molecule type" value="Genomic_DNA"/>
</dbReference>
<proteinExistence type="predicted"/>
<dbReference type="Pfam" id="PF13560">
    <property type="entry name" value="HTH_31"/>
    <property type="match status" value="1"/>
</dbReference>
<gene>
    <name evidence="2" type="ORF">ALO52_02927</name>
</gene>
<dbReference type="PATRIC" id="fig|251707.3.peg.3882"/>
<dbReference type="CDD" id="cd00093">
    <property type="entry name" value="HTH_XRE"/>
    <property type="match status" value="1"/>
</dbReference>
<evidence type="ECO:0000259" key="1">
    <source>
        <dbReference type="PROSITE" id="PS50943"/>
    </source>
</evidence>